<comment type="caution">
    <text evidence="1">The sequence shown here is derived from an EMBL/GenBank/DDBJ whole genome shotgun (WGS) entry which is preliminary data.</text>
</comment>
<reference evidence="1 2" key="1">
    <citation type="submission" date="2016-04" db="EMBL/GenBank/DDBJ databases">
        <authorList>
            <person name="Chen L."/>
            <person name="Zhuang W."/>
            <person name="Wang G."/>
        </authorList>
    </citation>
    <scope>NUCLEOTIDE SEQUENCE [LARGE SCALE GENOMIC DNA]</scope>
    <source>
        <strain evidence="2">GR20</strain>
    </source>
</reference>
<dbReference type="Pfam" id="PF04338">
    <property type="entry name" value="DUF481"/>
    <property type="match status" value="1"/>
</dbReference>
<evidence type="ECO:0000313" key="1">
    <source>
        <dbReference type="EMBL" id="OQP40395.1"/>
    </source>
</evidence>
<keyword evidence="2" id="KW-1185">Reference proteome</keyword>
<dbReference type="EMBL" id="LWBO01000077">
    <property type="protein sequence ID" value="OQP40395.1"/>
    <property type="molecule type" value="Genomic_DNA"/>
</dbReference>
<dbReference type="RefSeq" id="WP_014217708.1">
    <property type="nucleotide sequence ID" value="NZ_LWBO01000077.1"/>
</dbReference>
<evidence type="ECO:0008006" key="3">
    <source>
        <dbReference type="Google" id="ProtNLM"/>
    </source>
</evidence>
<sequence>MKIKTLIVVLTVTLLPILMQAQILNIDRTDTTDYARHAIFDFNLNSGLEIDRQKTVLYDATNTAEAMLQQYKELFILAASYRFTYNGPDDILNAGFVHLRYRHNYKNKLQPEPFVQYQWDNKRGIEHRILAGANLRYNITKGQRFEFNCGLGLMYEEEKWDYVGVDSAKLPGDVTPITNYFTKINSYIRFTWDPNSNNDITFNVFLQTRPDRFKPRLAPHAQWNVKAGKHVALSISFSGMYDTAPVVPIEKFYFSLSNGVLLSL</sequence>
<dbReference type="InterPro" id="IPR007433">
    <property type="entry name" value="DUF481"/>
</dbReference>
<protein>
    <recommendedName>
        <fullName evidence="3">DUF481 domain-containing protein</fullName>
    </recommendedName>
</protein>
<evidence type="ECO:0000313" key="2">
    <source>
        <dbReference type="Proteomes" id="UP000192277"/>
    </source>
</evidence>
<dbReference type="Proteomes" id="UP000192277">
    <property type="component" value="Unassembled WGS sequence"/>
</dbReference>
<accession>A0ABX3NNE2</accession>
<name>A0ABX3NNE2_9BACT</name>
<gene>
    <name evidence="1" type="ORF">A4D02_15885</name>
</gene>
<proteinExistence type="predicted"/>
<organism evidence="1 2">
    <name type="scientific">Niastella koreensis</name>
    <dbReference type="NCBI Taxonomy" id="354356"/>
    <lineage>
        <taxon>Bacteria</taxon>
        <taxon>Pseudomonadati</taxon>
        <taxon>Bacteroidota</taxon>
        <taxon>Chitinophagia</taxon>
        <taxon>Chitinophagales</taxon>
        <taxon>Chitinophagaceae</taxon>
        <taxon>Niastella</taxon>
    </lineage>
</organism>